<evidence type="ECO:0000313" key="3">
    <source>
        <dbReference type="EMBL" id="GGD41979.1"/>
    </source>
</evidence>
<organism evidence="3 4">
    <name type="scientific">Microbacterium faecale</name>
    <dbReference type="NCBI Taxonomy" id="1804630"/>
    <lineage>
        <taxon>Bacteria</taxon>
        <taxon>Bacillati</taxon>
        <taxon>Actinomycetota</taxon>
        <taxon>Actinomycetes</taxon>
        <taxon>Micrococcales</taxon>
        <taxon>Microbacteriaceae</taxon>
        <taxon>Microbacterium</taxon>
    </lineage>
</organism>
<name>A0A917DJ57_9MICO</name>
<accession>A0A917DJ57</accession>
<evidence type="ECO:0000313" key="4">
    <source>
        <dbReference type="Proteomes" id="UP000633205"/>
    </source>
</evidence>
<feature type="transmembrane region" description="Helical" evidence="2">
    <location>
        <begin position="62"/>
        <end position="82"/>
    </location>
</feature>
<proteinExistence type="predicted"/>
<dbReference type="RefSeq" id="WP_188712422.1">
    <property type="nucleotide sequence ID" value="NZ_BMHO01000001.1"/>
</dbReference>
<comment type="caution">
    <text evidence="3">The sequence shown here is derived from an EMBL/GenBank/DDBJ whole genome shotgun (WGS) entry which is preliminary data.</text>
</comment>
<dbReference type="EMBL" id="BMHO01000001">
    <property type="protein sequence ID" value="GGD41979.1"/>
    <property type="molecule type" value="Genomic_DNA"/>
</dbReference>
<dbReference type="AlphaFoldDB" id="A0A917DJ57"/>
<protein>
    <submittedName>
        <fullName evidence="3">Uncharacterized protein</fullName>
    </submittedName>
</protein>
<evidence type="ECO:0000256" key="2">
    <source>
        <dbReference type="SAM" id="Phobius"/>
    </source>
</evidence>
<keyword evidence="2" id="KW-0472">Membrane</keyword>
<feature type="region of interest" description="Disordered" evidence="1">
    <location>
        <begin position="1"/>
        <end position="50"/>
    </location>
</feature>
<feature type="transmembrane region" description="Helical" evidence="2">
    <location>
        <begin position="138"/>
        <end position="160"/>
    </location>
</feature>
<reference evidence="3" key="2">
    <citation type="submission" date="2020-09" db="EMBL/GenBank/DDBJ databases">
        <authorList>
            <person name="Sun Q."/>
            <person name="Zhou Y."/>
        </authorList>
    </citation>
    <scope>NUCLEOTIDE SEQUENCE</scope>
    <source>
        <strain evidence="3">CGMCC 1.15152</strain>
    </source>
</reference>
<feature type="transmembrane region" description="Helical" evidence="2">
    <location>
        <begin position="102"/>
        <end position="126"/>
    </location>
</feature>
<keyword evidence="2" id="KW-1133">Transmembrane helix</keyword>
<keyword evidence="2" id="KW-0812">Transmembrane</keyword>
<reference evidence="3" key="1">
    <citation type="journal article" date="2014" name="Int. J. Syst. Evol. Microbiol.">
        <title>Complete genome sequence of Corynebacterium casei LMG S-19264T (=DSM 44701T), isolated from a smear-ripened cheese.</title>
        <authorList>
            <consortium name="US DOE Joint Genome Institute (JGI-PGF)"/>
            <person name="Walter F."/>
            <person name="Albersmeier A."/>
            <person name="Kalinowski J."/>
            <person name="Ruckert C."/>
        </authorList>
    </citation>
    <scope>NUCLEOTIDE SEQUENCE</scope>
    <source>
        <strain evidence="3">CGMCC 1.15152</strain>
    </source>
</reference>
<gene>
    <name evidence="3" type="ORF">GCM10010915_23740</name>
</gene>
<dbReference type="InterPro" id="IPR046231">
    <property type="entry name" value="DUF6264"/>
</dbReference>
<sequence>MTDAGERPRPQFGAFATPEEQSVRSGRAVEPVDPALVPRDMPPGVEPRVTPGARRGRFGDRVATVALLVFGLFMVLDSISAYTDPAALLDALRLDVELVDYARQRAAGVVAVVVMLIGWLATTWFVWRRGVAGKSMWWIALIAGVVFTIIGGLIVAIPLVSDPNVFAAFAEMQGVAL</sequence>
<dbReference type="Proteomes" id="UP000633205">
    <property type="component" value="Unassembled WGS sequence"/>
</dbReference>
<keyword evidence="4" id="KW-1185">Reference proteome</keyword>
<evidence type="ECO:0000256" key="1">
    <source>
        <dbReference type="SAM" id="MobiDB-lite"/>
    </source>
</evidence>
<dbReference type="Pfam" id="PF19779">
    <property type="entry name" value="DUF6264"/>
    <property type="match status" value="1"/>
</dbReference>